<dbReference type="PANTHER" id="PTHR43179:SF7">
    <property type="entry name" value="RHAMNOSYLTRANSFERASE WBBL"/>
    <property type="match status" value="1"/>
</dbReference>
<comment type="caution">
    <text evidence="2">The sequence shown here is derived from an EMBL/GenBank/DDBJ whole genome shotgun (WGS) entry which is preliminary data.</text>
</comment>
<protein>
    <submittedName>
        <fullName evidence="2">Glycosyltransferase</fullName>
    </submittedName>
</protein>
<keyword evidence="2" id="KW-0808">Transferase</keyword>
<accession>A0A7Y6Q684</accession>
<evidence type="ECO:0000259" key="1">
    <source>
        <dbReference type="Pfam" id="PF00535"/>
    </source>
</evidence>
<dbReference type="SUPFAM" id="SSF53448">
    <property type="entry name" value="Nucleotide-diphospho-sugar transferases"/>
    <property type="match status" value="1"/>
</dbReference>
<dbReference type="AlphaFoldDB" id="A0A7Y6Q684"/>
<dbReference type="Pfam" id="PF00535">
    <property type="entry name" value="Glycos_transf_2"/>
    <property type="match status" value="1"/>
</dbReference>
<keyword evidence="3" id="KW-1185">Reference proteome</keyword>
<feature type="domain" description="Glycosyltransferase 2-like" evidence="1">
    <location>
        <begin position="362"/>
        <end position="478"/>
    </location>
</feature>
<organism evidence="2 3">
    <name type="scientific">Ensifer oleiphilus</name>
    <dbReference type="NCBI Taxonomy" id="2742698"/>
    <lineage>
        <taxon>Bacteria</taxon>
        <taxon>Pseudomonadati</taxon>
        <taxon>Pseudomonadota</taxon>
        <taxon>Alphaproteobacteria</taxon>
        <taxon>Hyphomicrobiales</taxon>
        <taxon>Rhizobiaceae</taxon>
        <taxon>Sinorhizobium/Ensifer group</taxon>
        <taxon>Ensifer</taxon>
    </lineage>
</organism>
<sequence>MADVSQDKLEVPLKAAPECYADSPIVLTVHDPEHRLGFRPQIALHLKDRVPATVFRSFLINRRGRGRFYGWMPEQLEGATLLADKATAEASGRANPEISVRRLSLLELALLLVLRRPVFVLRILRLLMVGNVKGAKFRFVRQCDALSAPDYNEWVAAQEAAERAEAPDSPNNWPVRPIVLVSIGRGTEKAVAATRASLAKQTWGDYVEASAEEVAAMEDAGSARPQLWMRLPAGMRLAPRALERLVRPFAFSAAVAAVYCDEDRINSRGRRTLPFFKPAWNPPLAQSGWLPLDGAIIRLADLPDGLDLENMPFGELIAKAATGRRGAVLHVPRVLLHRNPPHRRATRAVAPPARAAETPKVSVIIPTRDRADLLEACLNGLFEGTKGVELDVIVIDNDSSDTAALALMNRYQEAGRIRRLPLPGEFNFSTACNLGVEASRHELILLLNNDVEPLQLGWLANLAGELNDPDVGAAGCLLLFPDGYVQHGGVTLGAGTVARHSFHFLHPRSGEDNGLLRERREISAVTAACLLTRKSLWARLGGMDEDNLTVAFNDVDYCVKVVRQAGMKIIWTPDSAMLHRESVSRGADNTPEKLRRFAREEKTVYERWGAILQNDPYHNPNLSLITEDLVLQAHPRDLSPRSSG</sequence>
<dbReference type="RefSeq" id="WP_176353369.1">
    <property type="nucleotide sequence ID" value="NZ_JABWDU010000003.1"/>
</dbReference>
<dbReference type="EMBL" id="JABWDU010000003">
    <property type="protein sequence ID" value="NVD39804.1"/>
    <property type="molecule type" value="Genomic_DNA"/>
</dbReference>
<dbReference type="GO" id="GO:0016740">
    <property type="term" value="F:transferase activity"/>
    <property type="evidence" value="ECO:0007669"/>
    <property type="project" value="UniProtKB-KW"/>
</dbReference>
<dbReference type="InterPro" id="IPR029044">
    <property type="entry name" value="Nucleotide-diphossugar_trans"/>
</dbReference>
<dbReference type="Gene3D" id="3.90.550.10">
    <property type="entry name" value="Spore Coat Polysaccharide Biosynthesis Protein SpsA, Chain A"/>
    <property type="match status" value="1"/>
</dbReference>
<proteinExistence type="predicted"/>
<evidence type="ECO:0000313" key="2">
    <source>
        <dbReference type="EMBL" id="NVD39804.1"/>
    </source>
</evidence>
<gene>
    <name evidence="2" type="ORF">HT585_13130</name>
</gene>
<evidence type="ECO:0000313" key="3">
    <source>
        <dbReference type="Proteomes" id="UP000520198"/>
    </source>
</evidence>
<dbReference type="InterPro" id="IPR001173">
    <property type="entry name" value="Glyco_trans_2-like"/>
</dbReference>
<dbReference type="Proteomes" id="UP000520198">
    <property type="component" value="Unassembled WGS sequence"/>
</dbReference>
<name>A0A7Y6Q684_9HYPH</name>
<reference evidence="2 3" key="1">
    <citation type="submission" date="2020-06" db="EMBL/GenBank/DDBJ databases">
        <authorList>
            <person name="Grouzdev D.S."/>
        </authorList>
    </citation>
    <scope>NUCLEOTIDE SEQUENCE [LARGE SCALE GENOMIC DNA]</scope>
    <source>
        <strain evidence="2 3">HO-A22</strain>
    </source>
</reference>
<dbReference type="PANTHER" id="PTHR43179">
    <property type="entry name" value="RHAMNOSYLTRANSFERASE WBBL"/>
    <property type="match status" value="1"/>
</dbReference>